<organism evidence="7">
    <name type="scientific">Schlesneria paludicola</name>
    <dbReference type="NCBI Taxonomy" id="360056"/>
    <lineage>
        <taxon>Bacteria</taxon>
        <taxon>Pseudomonadati</taxon>
        <taxon>Planctomycetota</taxon>
        <taxon>Planctomycetia</taxon>
        <taxon>Planctomycetales</taxon>
        <taxon>Planctomycetaceae</taxon>
        <taxon>Schlesneria</taxon>
    </lineage>
</organism>
<keyword evidence="4" id="KW-0949">S-adenosyl-L-methionine</keyword>
<dbReference type="AlphaFoldDB" id="A0A7C4LPX0"/>
<evidence type="ECO:0000256" key="6">
    <source>
        <dbReference type="PIRSR" id="PIRSR003085-1"/>
    </source>
</evidence>
<comment type="similarity">
    <text evidence="1">Belongs to the CFA/CMAS family.</text>
</comment>
<comment type="caution">
    <text evidence="7">The sequence shown here is derived from an EMBL/GenBank/DDBJ whole genome shotgun (WGS) entry which is preliminary data.</text>
</comment>
<dbReference type="InterPro" id="IPR050723">
    <property type="entry name" value="CFA/CMAS"/>
</dbReference>
<protein>
    <submittedName>
        <fullName evidence="7">Class I SAM-dependent methyltransferase</fullName>
    </submittedName>
</protein>
<proteinExistence type="inferred from homology"/>
<accession>A0A7C4LPX0</accession>
<dbReference type="PIRSF" id="PIRSF003085">
    <property type="entry name" value="CMAS"/>
    <property type="match status" value="1"/>
</dbReference>
<dbReference type="InterPro" id="IPR029063">
    <property type="entry name" value="SAM-dependent_MTases_sf"/>
</dbReference>
<gene>
    <name evidence="7" type="ORF">ENS64_17570</name>
</gene>
<evidence type="ECO:0000256" key="2">
    <source>
        <dbReference type="ARBA" id="ARBA00022603"/>
    </source>
</evidence>
<keyword evidence="3 7" id="KW-0808">Transferase</keyword>
<feature type="active site" evidence="6">
    <location>
        <position position="389"/>
    </location>
</feature>
<name>A0A7C4LPX0_9PLAN</name>
<evidence type="ECO:0000256" key="3">
    <source>
        <dbReference type="ARBA" id="ARBA00022679"/>
    </source>
</evidence>
<dbReference type="GO" id="GO:0008610">
    <property type="term" value="P:lipid biosynthetic process"/>
    <property type="evidence" value="ECO:0007669"/>
    <property type="project" value="InterPro"/>
</dbReference>
<dbReference type="GO" id="GO:0008168">
    <property type="term" value="F:methyltransferase activity"/>
    <property type="evidence" value="ECO:0007669"/>
    <property type="project" value="UniProtKB-KW"/>
</dbReference>
<dbReference type="InterPro" id="IPR003333">
    <property type="entry name" value="CMAS"/>
</dbReference>
<keyword evidence="5" id="KW-0443">Lipid metabolism</keyword>
<dbReference type="SUPFAM" id="SSF53335">
    <property type="entry name" value="S-adenosyl-L-methionine-dependent methyltransferases"/>
    <property type="match status" value="1"/>
</dbReference>
<dbReference type="Gene3D" id="3.40.50.150">
    <property type="entry name" value="Vaccinia Virus protein VP39"/>
    <property type="match status" value="1"/>
</dbReference>
<sequence length="434" mass="48902">MSTVAFSETGSASTPGVPAGWAQRLLLRHLARLRGGEIVLEHGGHRLRAGTPGQPSVAIRVHRAAFFWKAVLGGTLSVAESYLRGDWDCDDLTALFRLFARDEQGANGLDRGIARVVRGLHRLYHLWRDNTRSGSRANIAAHYDLGNDLFALMLDETWAYSSGIFRSPNMSLSEASREKFDRVCRKLDLRPDDHLLEIGTGWGGFALHAALHYGCRVTTTTISRQQYEAARQRVEAAGLADRVTLLLQDYRDVQGQFDKLASIEMIEAVGHRHLPAFFRQCGRLLKPNGTLVLQAIVMPDQRYQQYLRSVDFIQRYVFPGGCLPSLGAMLGAAASASDLRLVHAEDFAPHYAQTLREWRRRFEQRLADVYQLGYDERFVRLWRYYLCYCEAAFEERCTSVMQLQFDQPACRRDPLRIAAAACGSSRVSVSRTVS</sequence>
<keyword evidence="2 7" id="KW-0489">Methyltransferase</keyword>
<dbReference type="PANTHER" id="PTHR43667:SF2">
    <property type="entry name" value="FATTY ACID C-METHYL TRANSFERASE"/>
    <property type="match status" value="1"/>
</dbReference>
<evidence type="ECO:0000313" key="7">
    <source>
        <dbReference type="EMBL" id="HGT41058.1"/>
    </source>
</evidence>
<dbReference type="PANTHER" id="PTHR43667">
    <property type="entry name" value="CYCLOPROPANE-FATTY-ACYL-PHOSPHOLIPID SYNTHASE"/>
    <property type="match status" value="1"/>
</dbReference>
<dbReference type="Pfam" id="PF02353">
    <property type="entry name" value="CMAS"/>
    <property type="match status" value="1"/>
</dbReference>
<evidence type="ECO:0000256" key="4">
    <source>
        <dbReference type="ARBA" id="ARBA00022691"/>
    </source>
</evidence>
<evidence type="ECO:0000256" key="5">
    <source>
        <dbReference type="ARBA" id="ARBA00023098"/>
    </source>
</evidence>
<evidence type="ECO:0000256" key="1">
    <source>
        <dbReference type="ARBA" id="ARBA00010815"/>
    </source>
</evidence>
<dbReference type="EMBL" id="DSVQ01000019">
    <property type="protein sequence ID" value="HGT41058.1"/>
    <property type="molecule type" value="Genomic_DNA"/>
</dbReference>
<dbReference type="GO" id="GO:0032259">
    <property type="term" value="P:methylation"/>
    <property type="evidence" value="ECO:0007669"/>
    <property type="project" value="UniProtKB-KW"/>
</dbReference>
<dbReference type="CDD" id="cd02440">
    <property type="entry name" value="AdoMet_MTases"/>
    <property type="match status" value="1"/>
</dbReference>
<reference evidence="7" key="1">
    <citation type="journal article" date="2020" name="mSystems">
        <title>Genome- and Community-Level Interaction Insights into Carbon Utilization and Element Cycling Functions of Hydrothermarchaeota in Hydrothermal Sediment.</title>
        <authorList>
            <person name="Zhou Z."/>
            <person name="Liu Y."/>
            <person name="Xu W."/>
            <person name="Pan J."/>
            <person name="Luo Z.H."/>
            <person name="Li M."/>
        </authorList>
    </citation>
    <scope>NUCLEOTIDE SEQUENCE [LARGE SCALE GENOMIC DNA]</scope>
    <source>
        <strain evidence="7">SpSt-508</strain>
    </source>
</reference>